<gene>
    <name evidence="8" type="ORF">FB459_3113</name>
</gene>
<keyword evidence="5 7" id="KW-0472">Membrane</keyword>
<reference evidence="8 9" key="1">
    <citation type="submission" date="2019-06" db="EMBL/GenBank/DDBJ databases">
        <title>Sequencing the genomes of 1000 actinobacteria strains.</title>
        <authorList>
            <person name="Klenk H.-P."/>
        </authorList>
    </citation>
    <scope>NUCLEOTIDE SEQUENCE [LARGE SCALE GENOMIC DNA]</scope>
    <source>
        <strain evidence="8 9">DSM 19828</strain>
    </source>
</reference>
<feature type="transmembrane region" description="Helical" evidence="7">
    <location>
        <begin position="144"/>
        <end position="169"/>
    </location>
</feature>
<accession>A0A542EK32</accession>
<keyword evidence="3 7" id="KW-0812">Transmembrane</keyword>
<evidence type="ECO:0000256" key="7">
    <source>
        <dbReference type="SAM" id="Phobius"/>
    </source>
</evidence>
<comment type="subcellular location">
    <subcellularLocation>
        <location evidence="1">Cell membrane</location>
        <topology evidence="1">Multi-pass membrane protein</topology>
    </subcellularLocation>
</comment>
<evidence type="ECO:0000256" key="4">
    <source>
        <dbReference type="ARBA" id="ARBA00022989"/>
    </source>
</evidence>
<evidence type="ECO:0000256" key="5">
    <source>
        <dbReference type="ARBA" id="ARBA00023136"/>
    </source>
</evidence>
<comment type="caution">
    <text evidence="8">The sequence shown here is derived from an EMBL/GenBank/DDBJ whole genome shotgun (WGS) entry which is preliminary data.</text>
</comment>
<evidence type="ECO:0000313" key="9">
    <source>
        <dbReference type="Proteomes" id="UP000320806"/>
    </source>
</evidence>
<organism evidence="8 9">
    <name type="scientific">Yimella lutea</name>
    <dbReference type="NCBI Taxonomy" id="587872"/>
    <lineage>
        <taxon>Bacteria</taxon>
        <taxon>Bacillati</taxon>
        <taxon>Actinomycetota</taxon>
        <taxon>Actinomycetes</taxon>
        <taxon>Micrococcales</taxon>
        <taxon>Dermacoccaceae</taxon>
        <taxon>Yimella</taxon>
    </lineage>
</organism>
<dbReference type="InterPro" id="IPR017039">
    <property type="entry name" value="Virul_fac_BrkB"/>
</dbReference>
<keyword evidence="2" id="KW-1003">Cell membrane</keyword>
<keyword evidence="9" id="KW-1185">Reference proteome</keyword>
<evidence type="ECO:0000256" key="2">
    <source>
        <dbReference type="ARBA" id="ARBA00022475"/>
    </source>
</evidence>
<dbReference type="GO" id="GO:0005886">
    <property type="term" value="C:plasma membrane"/>
    <property type="evidence" value="ECO:0007669"/>
    <property type="project" value="UniProtKB-SubCell"/>
</dbReference>
<evidence type="ECO:0000256" key="3">
    <source>
        <dbReference type="ARBA" id="ARBA00022692"/>
    </source>
</evidence>
<dbReference type="RefSeq" id="WP_141929073.1">
    <property type="nucleotide sequence ID" value="NZ_BAABCI010000001.1"/>
</dbReference>
<name>A0A542EK32_9MICO</name>
<dbReference type="PANTHER" id="PTHR30213">
    <property type="entry name" value="INNER MEMBRANE PROTEIN YHJD"/>
    <property type="match status" value="1"/>
</dbReference>
<feature type="compositionally biased region" description="Basic and acidic residues" evidence="6">
    <location>
        <begin position="321"/>
        <end position="335"/>
    </location>
</feature>
<dbReference type="PANTHER" id="PTHR30213:SF1">
    <property type="entry name" value="INNER MEMBRANE PROTEIN YHJD"/>
    <property type="match status" value="1"/>
</dbReference>
<evidence type="ECO:0000313" key="8">
    <source>
        <dbReference type="EMBL" id="TQJ15556.1"/>
    </source>
</evidence>
<feature type="transmembrane region" description="Helical" evidence="7">
    <location>
        <begin position="240"/>
        <end position="263"/>
    </location>
</feature>
<keyword evidence="4 7" id="KW-1133">Transmembrane helix</keyword>
<dbReference type="OrthoDB" id="3349406at2"/>
<feature type="region of interest" description="Disordered" evidence="6">
    <location>
        <begin position="321"/>
        <end position="354"/>
    </location>
</feature>
<dbReference type="Pfam" id="PF03631">
    <property type="entry name" value="Virul_fac_BrkB"/>
    <property type="match status" value="1"/>
</dbReference>
<feature type="transmembrane region" description="Helical" evidence="7">
    <location>
        <begin position="39"/>
        <end position="62"/>
    </location>
</feature>
<proteinExistence type="predicted"/>
<dbReference type="EMBL" id="VFMO01000001">
    <property type="protein sequence ID" value="TQJ15556.1"/>
    <property type="molecule type" value="Genomic_DNA"/>
</dbReference>
<sequence>MSFSDRVDAIQRRYPVLGYPIAVGYKFFDDLGAYLAALLTYYAFISLFPVLLLASTVLSWILRGRPEWQETLLNSALGEFPVIGDQLKAPAALDGGTGAVVIGVLGALYGALGAAQALQYAANTVWQVPRNSRPNPFAARGRSFILLVTAGFGLLLTTAASIFVTRYISGTPATLAIHLLSVLMSTAVFLAAYQMATAASLRLADLWVGAVVTAIGWEALKAYGATYVNTVIKHASAINSIFAFVLGMIAFIYAAAALIVLSLEIDVVRRKHLYPRALLTPFTDDVELTEGDQKAYVGQAKSMRAKGFEEIDVSFEVKRAQRRRADQEEQLREGETQEMPSRVFTQRDDRNSDG</sequence>
<evidence type="ECO:0000256" key="6">
    <source>
        <dbReference type="SAM" id="MobiDB-lite"/>
    </source>
</evidence>
<evidence type="ECO:0000256" key="1">
    <source>
        <dbReference type="ARBA" id="ARBA00004651"/>
    </source>
</evidence>
<feature type="compositionally biased region" description="Basic and acidic residues" evidence="6">
    <location>
        <begin position="345"/>
        <end position="354"/>
    </location>
</feature>
<dbReference type="AlphaFoldDB" id="A0A542EK32"/>
<feature type="transmembrane region" description="Helical" evidence="7">
    <location>
        <begin position="175"/>
        <end position="196"/>
    </location>
</feature>
<dbReference type="Proteomes" id="UP000320806">
    <property type="component" value="Unassembled WGS sequence"/>
</dbReference>
<feature type="transmembrane region" description="Helical" evidence="7">
    <location>
        <begin position="203"/>
        <end position="220"/>
    </location>
</feature>
<protein>
    <submittedName>
        <fullName evidence="8">YihY family inner membrane protein</fullName>
    </submittedName>
</protein>